<keyword evidence="1" id="KW-0326">Glycosidase</keyword>
<proteinExistence type="predicted"/>
<protein>
    <submittedName>
        <fullName evidence="1">Mannan endo-1,4-beta-mannosidase protein</fullName>
        <ecNumber evidence="1">3.2.1.78</ecNumber>
    </submittedName>
</protein>
<gene>
    <name evidence="1" type="ORF">IHE45_19G194600</name>
</gene>
<sequence length="427" mass="47704">MAKKQLVCALLWVSALVGPGPGPGPIIKHAYGYGGGAAASDFVKADGTSFTVNGQLFYPNGFNAYWLMSKASKPSEMDKVSRALRQASSHGMTVVRTWAFKDGGYRPLQSSPGVYNEDMFKGLDFVISEAKKYGLCLILSLVNNFNGKRQYVEWAMQRGENLTSEDDFYTNYLVKTFYKNHVKTILLRNNTKTGVVYKDDPSIMAWELMNEGRCTSDLSGLTMQAWIEEMAGYVKAIDRKHLLEVGLEGFFGGLDQNQEAIQYDSFASSRNVGSDFISNNQIHGIDFATIHLYPNLWIPHADDATQLSFLRDWIHSHSKAADEILRKPLLVTEFGKTSRFAGCNGVDKVAFYRTAYAVIYKLIRARSACAGGLFWQLLLPGMENLNDGYEIILSDCPSIANIISRHSRLISSLHSRHSLWGLTSTYR</sequence>
<evidence type="ECO:0000313" key="2">
    <source>
        <dbReference type="Proteomes" id="UP000827976"/>
    </source>
</evidence>
<comment type="caution">
    <text evidence="1">The sequence shown here is derived from an EMBL/GenBank/DDBJ whole genome shotgun (WGS) entry which is preliminary data.</text>
</comment>
<organism evidence="1 2">
    <name type="scientific">Dioscorea alata</name>
    <name type="common">Purple yam</name>
    <dbReference type="NCBI Taxonomy" id="55571"/>
    <lineage>
        <taxon>Eukaryota</taxon>
        <taxon>Viridiplantae</taxon>
        <taxon>Streptophyta</taxon>
        <taxon>Embryophyta</taxon>
        <taxon>Tracheophyta</taxon>
        <taxon>Spermatophyta</taxon>
        <taxon>Magnoliopsida</taxon>
        <taxon>Liliopsida</taxon>
        <taxon>Dioscoreales</taxon>
        <taxon>Dioscoreaceae</taxon>
        <taxon>Dioscorea</taxon>
    </lineage>
</organism>
<accession>A0ACB7U4N2</accession>
<dbReference type="EMBL" id="CM037029">
    <property type="protein sequence ID" value="KAH7655269.1"/>
    <property type="molecule type" value="Genomic_DNA"/>
</dbReference>
<evidence type="ECO:0000313" key="1">
    <source>
        <dbReference type="EMBL" id="KAH7655269.1"/>
    </source>
</evidence>
<keyword evidence="1" id="KW-0378">Hydrolase</keyword>
<dbReference type="EC" id="3.2.1.78" evidence="1"/>
<dbReference type="Proteomes" id="UP000827976">
    <property type="component" value="Chromosome 19"/>
</dbReference>
<name>A0ACB7U4N2_DIOAL</name>
<keyword evidence="2" id="KW-1185">Reference proteome</keyword>
<reference evidence="2" key="1">
    <citation type="journal article" date="2022" name="Nat. Commun.">
        <title>Chromosome evolution and the genetic basis of agronomically important traits in greater yam.</title>
        <authorList>
            <person name="Bredeson J.V."/>
            <person name="Lyons J.B."/>
            <person name="Oniyinde I.O."/>
            <person name="Okereke N.R."/>
            <person name="Kolade O."/>
            <person name="Nnabue I."/>
            <person name="Nwadili C.O."/>
            <person name="Hribova E."/>
            <person name="Parker M."/>
            <person name="Nwogha J."/>
            <person name="Shu S."/>
            <person name="Carlson J."/>
            <person name="Kariba R."/>
            <person name="Muthemba S."/>
            <person name="Knop K."/>
            <person name="Barton G.J."/>
            <person name="Sherwood A.V."/>
            <person name="Lopez-Montes A."/>
            <person name="Asiedu R."/>
            <person name="Jamnadass R."/>
            <person name="Muchugi A."/>
            <person name="Goodstein D."/>
            <person name="Egesi C.N."/>
            <person name="Featherston J."/>
            <person name="Asfaw A."/>
            <person name="Simpson G.G."/>
            <person name="Dolezel J."/>
            <person name="Hendre P.S."/>
            <person name="Van Deynze A."/>
            <person name="Kumar P.L."/>
            <person name="Obidiegwu J.E."/>
            <person name="Bhattacharjee R."/>
            <person name="Rokhsar D.S."/>
        </authorList>
    </citation>
    <scope>NUCLEOTIDE SEQUENCE [LARGE SCALE GENOMIC DNA]</scope>
    <source>
        <strain evidence="2">cv. TDa95/00328</strain>
    </source>
</reference>